<name>A0ABU6RDU8_9FABA</name>
<keyword evidence="6" id="KW-1185">Reference proteome</keyword>
<comment type="caution">
    <text evidence="5">The sequence shown here is derived from an EMBL/GenBank/DDBJ whole genome shotgun (WGS) entry which is preliminary data.</text>
</comment>
<dbReference type="SUPFAM" id="SSF54001">
    <property type="entry name" value="Cysteine proteinases"/>
    <property type="match status" value="1"/>
</dbReference>
<evidence type="ECO:0000256" key="2">
    <source>
        <dbReference type="ARBA" id="ARBA00022670"/>
    </source>
</evidence>
<comment type="similarity">
    <text evidence="1">Belongs to the peptidase C48 family.</text>
</comment>
<dbReference type="Pfam" id="PF02902">
    <property type="entry name" value="Peptidase_C48"/>
    <property type="match status" value="1"/>
</dbReference>
<dbReference type="InterPro" id="IPR003653">
    <property type="entry name" value="Peptidase_C48_C"/>
</dbReference>
<keyword evidence="3" id="KW-0378">Hydrolase</keyword>
<dbReference type="Proteomes" id="UP001341840">
    <property type="component" value="Unassembled WGS sequence"/>
</dbReference>
<dbReference type="Gene3D" id="3.40.395.10">
    <property type="entry name" value="Adenoviral Proteinase, Chain A"/>
    <property type="match status" value="1"/>
</dbReference>
<sequence>MDYIKNRYMGPADDLMMIYVPMHIGHHWYLMIIEIWDRKLVYLDSFKSDDVAEIELRLRQMKDVAKYVEEMLRDKSFWEAKDTMPPFVADYEPEIPFVGSKHLAQWTVEFGFVNG</sequence>
<proteinExistence type="inferred from homology"/>
<protein>
    <recommendedName>
        <fullName evidence="4">Ubiquitin-like protease family profile domain-containing protein</fullName>
    </recommendedName>
</protein>
<evidence type="ECO:0000259" key="4">
    <source>
        <dbReference type="PROSITE" id="PS50600"/>
    </source>
</evidence>
<accession>A0ABU6RDU8</accession>
<keyword evidence="2" id="KW-0645">Protease</keyword>
<feature type="domain" description="Ubiquitin-like protease family profile" evidence="4">
    <location>
        <begin position="1"/>
        <end position="115"/>
    </location>
</feature>
<dbReference type="EMBL" id="JASCZI010030398">
    <property type="protein sequence ID" value="MED6122210.1"/>
    <property type="molecule type" value="Genomic_DNA"/>
</dbReference>
<evidence type="ECO:0000313" key="6">
    <source>
        <dbReference type="Proteomes" id="UP001341840"/>
    </source>
</evidence>
<gene>
    <name evidence="5" type="ORF">PIB30_037642</name>
</gene>
<dbReference type="InterPro" id="IPR038765">
    <property type="entry name" value="Papain-like_cys_pep_sf"/>
</dbReference>
<organism evidence="5 6">
    <name type="scientific">Stylosanthes scabra</name>
    <dbReference type="NCBI Taxonomy" id="79078"/>
    <lineage>
        <taxon>Eukaryota</taxon>
        <taxon>Viridiplantae</taxon>
        <taxon>Streptophyta</taxon>
        <taxon>Embryophyta</taxon>
        <taxon>Tracheophyta</taxon>
        <taxon>Spermatophyta</taxon>
        <taxon>Magnoliopsida</taxon>
        <taxon>eudicotyledons</taxon>
        <taxon>Gunneridae</taxon>
        <taxon>Pentapetalae</taxon>
        <taxon>rosids</taxon>
        <taxon>fabids</taxon>
        <taxon>Fabales</taxon>
        <taxon>Fabaceae</taxon>
        <taxon>Papilionoideae</taxon>
        <taxon>50 kb inversion clade</taxon>
        <taxon>dalbergioids sensu lato</taxon>
        <taxon>Dalbergieae</taxon>
        <taxon>Pterocarpus clade</taxon>
        <taxon>Stylosanthes</taxon>
    </lineage>
</organism>
<evidence type="ECO:0000256" key="3">
    <source>
        <dbReference type="ARBA" id="ARBA00022801"/>
    </source>
</evidence>
<dbReference type="PROSITE" id="PS50600">
    <property type="entry name" value="ULP_PROTEASE"/>
    <property type="match status" value="1"/>
</dbReference>
<evidence type="ECO:0000313" key="5">
    <source>
        <dbReference type="EMBL" id="MED6122210.1"/>
    </source>
</evidence>
<reference evidence="5 6" key="1">
    <citation type="journal article" date="2023" name="Plants (Basel)">
        <title>Bridging the Gap: Combining Genomics and Transcriptomics Approaches to Understand Stylosanthes scabra, an Orphan Legume from the Brazilian Caatinga.</title>
        <authorList>
            <person name="Ferreira-Neto J.R.C."/>
            <person name="da Silva M.D."/>
            <person name="Binneck E."/>
            <person name="de Melo N.F."/>
            <person name="da Silva R.H."/>
            <person name="de Melo A.L.T.M."/>
            <person name="Pandolfi V."/>
            <person name="Bustamante F.O."/>
            <person name="Brasileiro-Vidal A.C."/>
            <person name="Benko-Iseppon A.M."/>
        </authorList>
    </citation>
    <scope>NUCLEOTIDE SEQUENCE [LARGE SCALE GENOMIC DNA]</scope>
    <source>
        <tissue evidence="5">Leaves</tissue>
    </source>
</reference>
<evidence type="ECO:0000256" key="1">
    <source>
        <dbReference type="ARBA" id="ARBA00005234"/>
    </source>
</evidence>